<dbReference type="HAMAP" id="MF_00040">
    <property type="entry name" value="RRF"/>
    <property type="match status" value="1"/>
</dbReference>
<keyword evidence="7" id="KW-1185">Reference proteome</keyword>
<dbReference type="RefSeq" id="WP_067977595.1">
    <property type="nucleotide sequence ID" value="NZ_CP014163.1"/>
</dbReference>
<reference evidence="6 7" key="1">
    <citation type="journal article" date="2016" name="Genome Announc.">
        <title>Complete Genome Sequences of Aerococcus christensenii CCUG 28831T, Aerococcus sanguinicola CCUG 43001T, Aerococcus urinae CCUG 36881T, Aerococcus urinaeequi CCUG 28094T, Aerococcus urinaehominis CCUG 42038 BT, and Aerococcus viridans CCUG 4311T.</title>
        <authorList>
            <person name="Carkaci D."/>
            <person name="Dargis R."/>
            <person name="Nielsen X.C."/>
            <person name="Skovgaard O."/>
            <person name="Fuursted K."/>
            <person name="Christensen J.J."/>
        </authorList>
    </citation>
    <scope>NUCLEOTIDE SEQUENCE [LARGE SCALE GENOMIC DNA]</scope>
    <source>
        <strain evidence="6 7">CCUG42038B</strain>
    </source>
</reference>
<dbReference type="CDD" id="cd00520">
    <property type="entry name" value="RRF"/>
    <property type="match status" value="1"/>
</dbReference>
<accession>A0A0X8FKD7</accession>
<dbReference type="Pfam" id="PF01765">
    <property type="entry name" value="RRF"/>
    <property type="match status" value="1"/>
</dbReference>
<evidence type="ECO:0000313" key="6">
    <source>
        <dbReference type="EMBL" id="AMB98832.1"/>
    </source>
</evidence>
<dbReference type="KEGG" id="auh:AWM75_01960"/>
<dbReference type="GO" id="GO:0043023">
    <property type="term" value="F:ribosomal large subunit binding"/>
    <property type="evidence" value="ECO:0007669"/>
    <property type="project" value="TreeGrafter"/>
</dbReference>
<dbReference type="FunFam" id="1.10.132.20:FF:000001">
    <property type="entry name" value="Ribosome-recycling factor"/>
    <property type="match status" value="1"/>
</dbReference>
<dbReference type="InterPro" id="IPR002661">
    <property type="entry name" value="Ribosome_recyc_fac"/>
</dbReference>
<dbReference type="STRING" id="128944.AWM75_01960"/>
<dbReference type="GO" id="GO:0005737">
    <property type="term" value="C:cytoplasm"/>
    <property type="evidence" value="ECO:0007669"/>
    <property type="project" value="UniProtKB-SubCell"/>
</dbReference>
<dbReference type="Gene3D" id="3.30.1360.40">
    <property type="match status" value="1"/>
</dbReference>
<comment type="function">
    <text evidence="5">Responsible for the release of ribosomes from messenger RNA at the termination of protein biosynthesis. May increase the efficiency of translation by recycling ribosomes from one round of translation to another.</text>
</comment>
<dbReference type="EMBL" id="CP014163">
    <property type="protein sequence ID" value="AMB98832.1"/>
    <property type="molecule type" value="Genomic_DNA"/>
</dbReference>
<evidence type="ECO:0000256" key="5">
    <source>
        <dbReference type="HAMAP-Rule" id="MF_00040"/>
    </source>
</evidence>
<keyword evidence="3 5" id="KW-0963">Cytoplasm</keyword>
<evidence type="ECO:0000256" key="1">
    <source>
        <dbReference type="ARBA" id="ARBA00004496"/>
    </source>
</evidence>
<reference evidence="7" key="2">
    <citation type="submission" date="2016-01" db="EMBL/GenBank/DDBJ databases">
        <title>Six Aerococcus type strain genome sequencing and assembly using PacBio and Illumina Hiseq.</title>
        <authorList>
            <person name="Carkaci D."/>
            <person name="Dargis R."/>
            <person name="Nielsen X.C."/>
            <person name="Skovgaard O."/>
            <person name="Fuursted K."/>
            <person name="Christensen J.J."/>
        </authorList>
    </citation>
    <scope>NUCLEOTIDE SEQUENCE [LARGE SCALE GENOMIC DNA]</scope>
    <source>
        <strain evidence="7">CCUG42038B</strain>
    </source>
</reference>
<dbReference type="PANTHER" id="PTHR20982:SF3">
    <property type="entry name" value="MITOCHONDRIAL RIBOSOME RECYCLING FACTOR PSEUDO 1"/>
    <property type="match status" value="1"/>
</dbReference>
<dbReference type="NCBIfam" id="TIGR00496">
    <property type="entry name" value="frr"/>
    <property type="match status" value="1"/>
</dbReference>
<dbReference type="SUPFAM" id="SSF55194">
    <property type="entry name" value="Ribosome recycling factor, RRF"/>
    <property type="match status" value="1"/>
</dbReference>
<keyword evidence="4 5" id="KW-0648">Protein biosynthesis</keyword>
<protein>
    <recommendedName>
        <fullName evidence="5">Ribosome-recycling factor</fullName>
        <shortName evidence="5">RRF</shortName>
    </recommendedName>
    <alternativeName>
        <fullName evidence="5">Ribosome-releasing factor</fullName>
    </alternativeName>
</protein>
<dbReference type="AlphaFoldDB" id="A0A0X8FKD7"/>
<comment type="similarity">
    <text evidence="2 5">Belongs to the RRF family.</text>
</comment>
<comment type="subcellular location">
    <subcellularLocation>
        <location evidence="1 5">Cytoplasm</location>
    </subcellularLocation>
</comment>
<evidence type="ECO:0000256" key="4">
    <source>
        <dbReference type="ARBA" id="ARBA00022917"/>
    </source>
</evidence>
<organism evidence="6 7">
    <name type="scientific">Aerococcus urinaehominis</name>
    <dbReference type="NCBI Taxonomy" id="128944"/>
    <lineage>
        <taxon>Bacteria</taxon>
        <taxon>Bacillati</taxon>
        <taxon>Bacillota</taxon>
        <taxon>Bacilli</taxon>
        <taxon>Lactobacillales</taxon>
        <taxon>Aerococcaceae</taxon>
        <taxon>Aerococcus</taxon>
    </lineage>
</organism>
<name>A0A0X8FKD7_9LACT</name>
<dbReference type="GO" id="GO:0006415">
    <property type="term" value="P:translational termination"/>
    <property type="evidence" value="ECO:0007669"/>
    <property type="project" value="UniProtKB-UniRule"/>
</dbReference>
<proteinExistence type="inferred from homology"/>
<dbReference type="InterPro" id="IPR036191">
    <property type="entry name" value="RRF_sf"/>
</dbReference>
<dbReference type="FunFam" id="3.30.1360.40:FF:000001">
    <property type="entry name" value="Ribosome-recycling factor"/>
    <property type="match status" value="1"/>
</dbReference>
<evidence type="ECO:0000256" key="3">
    <source>
        <dbReference type="ARBA" id="ARBA00022490"/>
    </source>
</evidence>
<evidence type="ECO:0000313" key="7">
    <source>
        <dbReference type="Proteomes" id="UP000062260"/>
    </source>
</evidence>
<gene>
    <name evidence="5" type="primary">frr</name>
    <name evidence="6" type="ORF">AWM75_01960</name>
</gene>
<evidence type="ECO:0000256" key="2">
    <source>
        <dbReference type="ARBA" id="ARBA00005912"/>
    </source>
</evidence>
<dbReference type="Gene3D" id="1.10.132.20">
    <property type="entry name" value="Ribosome-recycling factor"/>
    <property type="match status" value="1"/>
</dbReference>
<dbReference type="OrthoDB" id="9804006at2"/>
<sequence length="186" mass="20774">MSVDTVLKETKERMAKSENSLQNQLARIRAGVANASLLDGVMVEYYGAPTPLNQLANITVPEPRMLLITPYDKTALAEIDRALQMSDIGIPPTNDGNVIRLVIPALTKERRQELSKNVGKELEAAKVAVRNIRRDALDIVKKAEKAAEISEDDLRDYEKDIQKLTDESISRMDAMAKDKEKEILEV</sequence>
<dbReference type="InterPro" id="IPR023584">
    <property type="entry name" value="Ribosome_recyc_fac_dom"/>
</dbReference>
<dbReference type="PANTHER" id="PTHR20982">
    <property type="entry name" value="RIBOSOME RECYCLING FACTOR"/>
    <property type="match status" value="1"/>
</dbReference>
<dbReference type="Proteomes" id="UP000062260">
    <property type="component" value="Chromosome"/>
</dbReference>